<evidence type="ECO:0000313" key="5">
    <source>
        <dbReference type="EMBL" id="CAH0366031.1"/>
    </source>
</evidence>
<dbReference type="PANTHER" id="PTHR13620:SF104">
    <property type="entry name" value="EXONUCLEASE 3'-5' DOMAIN-CONTAINING PROTEIN 2"/>
    <property type="match status" value="1"/>
</dbReference>
<reference evidence="5" key="1">
    <citation type="submission" date="2021-11" db="EMBL/GenBank/DDBJ databases">
        <authorList>
            <consortium name="Genoscope - CEA"/>
            <person name="William W."/>
        </authorList>
    </citation>
    <scope>NUCLEOTIDE SEQUENCE</scope>
</reference>
<sequence>MRAFVLVVACADAFSYTHHFEALPAPRGEPTTDERCMTVCYTDDARRVNRWLRDNAAGAAALGFDTETACAFPGRKPPAPGPHVLQLAAGDACLVAHLISGDVCASGALADVLSDPSVVKVGVGLDDDAVELYNIDSRMKLSGRLDIGGPRKGRRIALREVAYRAIGGPIAPKAKKIACSNWAMRRLQTTQLAYAARDAWLGAAVYGALAADPSFVDAAAAQIHGEMNIAELSAVAADRRVIKRKLKALDEDAEDYDARAREIRRELKKFPRPDPRLELDLAAFVDEQPNVKT</sequence>
<organism evidence="5 6">
    <name type="scientific">Pelagomonas calceolata</name>
    <dbReference type="NCBI Taxonomy" id="35677"/>
    <lineage>
        <taxon>Eukaryota</taxon>
        <taxon>Sar</taxon>
        <taxon>Stramenopiles</taxon>
        <taxon>Ochrophyta</taxon>
        <taxon>Pelagophyceae</taxon>
        <taxon>Pelagomonadales</taxon>
        <taxon>Pelagomonadaceae</taxon>
        <taxon>Pelagomonas</taxon>
    </lineage>
</organism>
<accession>A0A8J2SEE9</accession>
<keyword evidence="2" id="KW-0378">Hydrolase</keyword>
<evidence type="ECO:0000256" key="3">
    <source>
        <dbReference type="SAM" id="Coils"/>
    </source>
</evidence>
<dbReference type="Proteomes" id="UP000789595">
    <property type="component" value="Unassembled WGS sequence"/>
</dbReference>
<dbReference type="GO" id="GO:0006139">
    <property type="term" value="P:nucleobase-containing compound metabolic process"/>
    <property type="evidence" value="ECO:0007669"/>
    <property type="project" value="InterPro"/>
</dbReference>
<dbReference type="OrthoDB" id="48373at2759"/>
<dbReference type="AlphaFoldDB" id="A0A8J2SEE9"/>
<proteinExistence type="predicted"/>
<keyword evidence="3" id="KW-0175">Coiled coil</keyword>
<dbReference type="InterPro" id="IPR051132">
    <property type="entry name" value="3-5_Exonuclease_domain"/>
</dbReference>
<evidence type="ECO:0000256" key="1">
    <source>
        <dbReference type="ARBA" id="ARBA00022722"/>
    </source>
</evidence>
<evidence type="ECO:0000256" key="2">
    <source>
        <dbReference type="ARBA" id="ARBA00022801"/>
    </source>
</evidence>
<dbReference type="GO" id="GO:0005737">
    <property type="term" value="C:cytoplasm"/>
    <property type="evidence" value="ECO:0007669"/>
    <property type="project" value="TreeGrafter"/>
</dbReference>
<feature type="domain" description="3'-5' exonuclease" evidence="4">
    <location>
        <begin position="59"/>
        <end position="210"/>
    </location>
</feature>
<dbReference type="PANTHER" id="PTHR13620">
    <property type="entry name" value="3-5 EXONUCLEASE"/>
    <property type="match status" value="1"/>
</dbReference>
<dbReference type="SUPFAM" id="SSF53098">
    <property type="entry name" value="Ribonuclease H-like"/>
    <property type="match status" value="1"/>
</dbReference>
<dbReference type="GO" id="GO:0008408">
    <property type="term" value="F:3'-5' exonuclease activity"/>
    <property type="evidence" value="ECO:0007669"/>
    <property type="project" value="InterPro"/>
</dbReference>
<feature type="coiled-coil region" evidence="3">
    <location>
        <begin position="239"/>
        <end position="266"/>
    </location>
</feature>
<dbReference type="EMBL" id="CAKKNE010000001">
    <property type="protein sequence ID" value="CAH0366031.1"/>
    <property type="molecule type" value="Genomic_DNA"/>
</dbReference>
<gene>
    <name evidence="5" type="ORF">PECAL_1P25000</name>
</gene>
<dbReference type="InterPro" id="IPR012337">
    <property type="entry name" value="RNaseH-like_sf"/>
</dbReference>
<keyword evidence="6" id="KW-1185">Reference proteome</keyword>
<evidence type="ECO:0000259" key="4">
    <source>
        <dbReference type="Pfam" id="PF01612"/>
    </source>
</evidence>
<dbReference type="GO" id="GO:0005634">
    <property type="term" value="C:nucleus"/>
    <property type="evidence" value="ECO:0007669"/>
    <property type="project" value="TreeGrafter"/>
</dbReference>
<protein>
    <recommendedName>
        <fullName evidence="4">3'-5' exonuclease domain-containing protein</fullName>
    </recommendedName>
</protein>
<dbReference type="InterPro" id="IPR036397">
    <property type="entry name" value="RNaseH_sf"/>
</dbReference>
<keyword evidence="1" id="KW-0540">Nuclease</keyword>
<evidence type="ECO:0000313" key="6">
    <source>
        <dbReference type="Proteomes" id="UP000789595"/>
    </source>
</evidence>
<comment type="caution">
    <text evidence="5">The sequence shown here is derived from an EMBL/GenBank/DDBJ whole genome shotgun (WGS) entry which is preliminary data.</text>
</comment>
<dbReference type="InterPro" id="IPR002562">
    <property type="entry name" value="3'-5'_exonuclease_dom"/>
</dbReference>
<dbReference type="Pfam" id="PF01612">
    <property type="entry name" value="DNA_pol_A_exo1"/>
    <property type="match status" value="1"/>
</dbReference>
<dbReference type="Gene3D" id="3.30.420.10">
    <property type="entry name" value="Ribonuclease H-like superfamily/Ribonuclease H"/>
    <property type="match status" value="1"/>
</dbReference>
<dbReference type="GO" id="GO:0003676">
    <property type="term" value="F:nucleic acid binding"/>
    <property type="evidence" value="ECO:0007669"/>
    <property type="project" value="InterPro"/>
</dbReference>
<name>A0A8J2SEE9_9STRA</name>